<reference evidence="2 3" key="1">
    <citation type="submission" date="2010-05" db="EMBL/GenBank/DDBJ databases">
        <title>The Genome Sequence of Thecamonas trahens ATCC 50062.</title>
        <authorList>
            <consortium name="The Broad Institute Genome Sequencing Platform"/>
            <person name="Russ C."/>
            <person name="Cuomo C."/>
            <person name="Shea T."/>
            <person name="Young S.K."/>
            <person name="Zeng Q."/>
            <person name="Koehrsen M."/>
            <person name="Haas B."/>
            <person name="Borodovsky M."/>
            <person name="Guigo R."/>
            <person name="Alvarado L."/>
            <person name="Berlin A."/>
            <person name="Bochicchio J."/>
            <person name="Borenstein D."/>
            <person name="Chapman S."/>
            <person name="Chen Z."/>
            <person name="Freedman E."/>
            <person name="Gellesch M."/>
            <person name="Goldberg J."/>
            <person name="Griggs A."/>
            <person name="Gujja S."/>
            <person name="Heilman E."/>
            <person name="Heiman D."/>
            <person name="Hepburn T."/>
            <person name="Howarth C."/>
            <person name="Jen D."/>
            <person name="Larson L."/>
            <person name="Mehta T."/>
            <person name="Park D."/>
            <person name="Pearson M."/>
            <person name="Roberts A."/>
            <person name="Saif S."/>
            <person name="Shenoy N."/>
            <person name="Sisk P."/>
            <person name="Stolte C."/>
            <person name="Sykes S."/>
            <person name="Thomson T."/>
            <person name="Walk T."/>
            <person name="White J."/>
            <person name="Yandava C."/>
            <person name="Burger G."/>
            <person name="Gray M.W."/>
            <person name="Holland P.W.H."/>
            <person name="King N."/>
            <person name="Lang F.B.F."/>
            <person name="Roger A.J."/>
            <person name="Ruiz-Trillo I."/>
            <person name="Lander E."/>
            <person name="Nusbaum C."/>
        </authorList>
    </citation>
    <scope>NUCLEOTIDE SEQUENCE [LARGE SCALE GENOMIC DNA]</scope>
    <source>
        <strain evidence="2 3">ATCC 50062</strain>
    </source>
</reference>
<evidence type="ECO:0000259" key="1">
    <source>
        <dbReference type="PROSITE" id="PS51184"/>
    </source>
</evidence>
<dbReference type="InterPro" id="IPR003347">
    <property type="entry name" value="JmjC_dom"/>
</dbReference>
<dbReference type="PROSITE" id="PS51184">
    <property type="entry name" value="JMJC"/>
    <property type="match status" value="1"/>
</dbReference>
<dbReference type="InterPro" id="IPR050910">
    <property type="entry name" value="JMJD6_ArgDemeth/LysHydrox"/>
</dbReference>
<dbReference type="SUPFAM" id="SSF51197">
    <property type="entry name" value="Clavaminate synthase-like"/>
    <property type="match status" value="1"/>
</dbReference>
<dbReference type="Gene3D" id="2.60.120.650">
    <property type="entry name" value="Cupin"/>
    <property type="match status" value="1"/>
</dbReference>
<name>A0A0L0DLF9_THETB</name>
<evidence type="ECO:0000313" key="3">
    <source>
        <dbReference type="Proteomes" id="UP000054408"/>
    </source>
</evidence>
<dbReference type="eggNOG" id="KOG2131">
    <property type="taxonomic scope" value="Eukaryota"/>
</dbReference>
<dbReference type="OrthoDB" id="438164at2759"/>
<dbReference type="PANTHER" id="PTHR12480">
    <property type="entry name" value="ARGININE DEMETHYLASE AND LYSYL-HYDROXYLASE JMJD"/>
    <property type="match status" value="1"/>
</dbReference>
<gene>
    <name evidence="2" type="ORF">AMSG_09213</name>
</gene>
<dbReference type="AlphaFoldDB" id="A0A0L0DLF9"/>
<keyword evidence="3" id="KW-1185">Reference proteome</keyword>
<protein>
    <submittedName>
        <fullName evidence="2">JmjC domain-containing protein 8</fullName>
    </submittedName>
</protein>
<dbReference type="InterPro" id="IPR041667">
    <property type="entry name" value="Cupin_8"/>
</dbReference>
<dbReference type="PANTHER" id="PTHR12480:SF21">
    <property type="entry name" value="JMJC DOMAIN-CONTAINING PROTEIN 8"/>
    <property type="match status" value="1"/>
</dbReference>
<dbReference type="Proteomes" id="UP000054408">
    <property type="component" value="Unassembled WGS sequence"/>
</dbReference>
<dbReference type="RefSeq" id="XP_013754611.1">
    <property type="nucleotide sequence ID" value="XM_013899157.1"/>
</dbReference>
<dbReference type="OMA" id="KEPHFHP"/>
<dbReference type="Pfam" id="PF13621">
    <property type="entry name" value="Cupin_8"/>
    <property type="match status" value="1"/>
</dbReference>
<dbReference type="GO" id="GO:0000987">
    <property type="term" value="F:cis-regulatory region sequence-specific DNA binding"/>
    <property type="evidence" value="ECO:0007669"/>
    <property type="project" value="TreeGrafter"/>
</dbReference>
<sequence length="263" mass="28647">MGAKDIVARWQTTTFSQLLCGGDDDDDHCPNLGNDGSCGLEVIEASGWRWDNFSEAYRDTPVVLMLDEEVMAHFAAVTEREALLASMGNAMVTLSSSNTHSYTKVRGMLADYVTEEMPKAGSTSDAEDSFYLFGDHTAEWYGFIDEHYTMPAVAASAPIVSPSFGIGGDGSGVAFHTHGPAFAHVVHGRKRWFLSPPDIQPDFDPSVTTSAWLASERYTASTRAAGSAWIDCTLGPREMLFIPSGWWHATLNLGDTVFISLFV</sequence>
<dbReference type="GeneID" id="25567718"/>
<dbReference type="GO" id="GO:0005634">
    <property type="term" value="C:nucleus"/>
    <property type="evidence" value="ECO:0007669"/>
    <property type="project" value="TreeGrafter"/>
</dbReference>
<dbReference type="EMBL" id="GL349479">
    <property type="protein sequence ID" value="KNC53137.1"/>
    <property type="molecule type" value="Genomic_DNA"/>
</dbReference>
<evidence type="ECO:0000313" key="2">
    <source>
        <dbReference type="EMBL" id="KNC53137.1"/>
    </source>
</evidence>
<organism evidence="2 3">
    <name type="scientific">Thecamonas trahens ATCC 50062</name>
    <dbReference type="NCBI Taxonomy" id="461836"/>
    <lineage>
        <taxon>Eukaryota</taxon>
        <taxon>Apusozoa</taxon>
        <taxon>Apusomonadida</taxon>
        <taxon>Apusomonadidae</taxon>
        <taxon>Thecamonas</taxon>
    </lineage>
</organism>
<accession>A0A0L0DLF9</accession>
<feature type="domain" description="JmjC" evidence="1">
    <location>
        <begin position="139"/>
        <end position="263"/>
    </location>
</feature>
<proteinExistence type="predicted"/>